<evidence type="ECO:0000313" key="1">
    <source>
        <dbReference type="EMBL" id="GBP34783.1"/>
    </source>
</evidence>
<comment type="caution">
    <text evidence="1">The sequence shown here is derived from an EMBL/GenBank/DDBJ whole genome shotgun (WGS) entry which is preliminary data.</text>
</comment>
<sequence length="215" mass="24644">MIDFSRRKAQSWADKSRDENGRADDVLFCRFDSLRAHRGFSFFDDDECFVSASQGPLTTAVNKRDYHVCDRLFNASSDVRTVVLDRQFLGEKYQEVLVDLKDYIKELTRVELKHGGVVVHYYSWSTISLKKGFMAVLSIASCEETWSLFSRTEEEELLLIALTEADCPRLPLDSAITVTYMEPGQELSQLLLDLRTTKAIKWKSAVILHDDTLSK</sequence>
<keyword evidence="2" id="KW-1185">Reference proteome</keyword>
<dbReference type="Proteomes" id="UP000299102">
    <property type="component" value="Unassembled WGS sequence"/>
</dbReference>
<organism evidence="1 2">
    <name type="scientific">Eumeta variegata</name>
    <name type="common">Bagworm moth</name>
    <name type="synonym">Eumeta japonica</name>
    <dbReference type="NCBI Taxonomy" id="151549"/>
    <lineage>
        <taxon>Eukaryota</taxon>
        <taxon>Metazoa</taxon>
        <taxon>Ecdysozoa</taxon>
        <taxon>Arthropoda</taxon>
        <taxon>Hexapoda</taxon>
        <taxon>Insecta</taxon>
        <taxon>Pterygota</taxon>
        <taxon>Neoptera</taxon>
        <taxon>Endopterygota</taxon>
        <taxon>Lepidoptera</taxon>
        <taxon>Glossata</taxon>
        <taxon>Ditrysia</taxon>
        <taxon>Tineoidea</taxon>
        <taxon>Psychidae</taxon>
        <taxon>Oiketicinae</taxon>
        <taxon>Eumeta</taxon>
    </lineage>
</organism>
<dbReference type="EMBL" id="BGZK01000294">
    <property type="protein sequence ID" value="GBP34783.1"/>
    <property type="molecule type" value="Genomic_DNA"/>
</dbReference>
<gene>
    <name evidence="1" type="primary">Ir93a</name>
    <name evidence="1" type="ORF">EVAR_21847_1</name>
</gene>
<reference evidence="1 2" key="1">
    <citation type="journal article" date="2019" name="Commun. Biol.">
        <title>The bagworm genome reveals a unique fibroin gene that provides high tensile strength.</title>
        <authorList>
            <person name="Kono N."/>
            <person name="Nakamura H."/>
            <person name="Ohtoshi R."/>
            <person name="Tomita M."/>
            <person name="Numata K."/>
            <person name="Arakawa K."/>
        </authorList>
    </citation>
    <scope>NUCLEOTIDE SEQUENCE [LARGE SCALE GENOMIC DNA]</scope>
</reference>
<protein>
    <submittedName>
        <fullName evidence="1">Ionotropic receptor 93a</fullName>
    </submittedName>
</protein>
<evidence type="ECO:0000313" key="2">
    <source>
        <dbReference type="Proteomes" id="UP000299102"/>
    </source>
</evidence>
<keyword evidence="1" id="KW-0675">Receptor</keyword>
<accession>A0A4C1V7I3</accession>
<dbReference type="AlphaFoldDB" id="A0A4C1V7I3"/>
<name>A0A4C1V7I3_EUMVA</name>
<dbReference type="OrthoDB" id="5984008at2759"/>
<dbReference type="STRING" id="151549.A0A4C1V7I3"/>
<proteinExistence type="predicted"/>